<keyword evidence="3" id="KW-1185">Reference proteome</keyword>
<dbReference type="GO" id="GO:0003964">
    <property type="term" value="F:RNA-directed DNA polymerase activity"/>
    <property type="evidence" value="ECO:0007669"/>
    <property type="project" value="UniProtKB-KW"/>
</dbReference>
<reference evidence="2 3" key="1">
    <citation type="journal article" date="2018" name="Front. Plant Sci.">
        <title>Red Clover (Trifolium pratense) and Zigzag Clover (T. medium) - A Picture of Genomic Similarities and Differences.</title>
        <authorList>
            <person name="Dluhosova J."/>
            <person name="Istvanek J."/>
            <person name="Nedelnik J."/>
            <person name="Repkova J."/>
        </authorList>
    </citation>
    <scope>NUCLEOTIDE SEQUENCE [LARGE SCALE GENOMIC DNA]</scope>
    <source>
        <strain evidence="3">cv. 10/8</strain>
        <tissue evidence="2">Leaf</tissue>
    </source>
</reference>
<dbReference type="Pfam" id="PF07727">
    <property type="entry name" value="RVT_2"/>
    <property type="match status" value="1"/>
</dbReference>
<dbReference type="AlphaFoldDB" id="A0A392NC17"/>
<dbReference type="Proteomes" id="UP000265520">
    <property type="component" value="Unassembled WGS sequence"/>
</dbReference>
<keyword evidence="2" id="KW-0548">Nucleotidyltransferase</keyword>
<evidence type="ECO:0000313" key="2">
    <source>
        <dbReference type="EMBL" id="MCH96054.1"/>
    </source>
</evidence>
<gene>
    <name evidence="2" type="ORF">A2U01_0017037</name>
</gene>
<evidence type="ECO:0000313" key="3">
    <source>
        <dbReference type="Proteomes" id="UP000265520"/>
    </source>
</evidence>
<name>A0A392NC17_9FABA</name>
<evidence type="ECO:0000259" key="1">
    <source>
        <dbReference type="Pfam" id="PF07727"/>
    </source>
</evidence>
<feature type="domain" description="Reverse transcriptase Ty1/copia-type" evidence="1">
    <location>
        <begin position="1"/>
        <end position="62"/>
    </location>
</feature>
<sequence length="62" mass="7424">MFEEFKKAMLKEFKMTDIGLMSYYLGIEVKQKEDEIFISQQKYAKEMLKKFKMDGCMPINTP</sequence>
<comment type="caution">
    <text evidence="2">The sequence shown here is derived from an EMBL/GenBank/DDBJ whole genome shotgun (WGS) entry which is preliminary data.</text>
</comment>
<protein>
    <submittedName>
        <fullName evidence="2">Reverse transcriptase</fullName>
    </submittedName>
</protein>
<accession>A0A392NC17</accession>
<proteinExistence type="predicted"/>
<feature type="non-terminal residue" evidence="2">
    <location>
        <position position="62"/>
    </location>
</feature>
<dbReference type="EMBL" id="LXQA010031385">
    <property type="protein sequence ID" value="MCH96054.1"/>
    <property type="molecule type" value="Genomic_DNA"/>
</dbReference>
<organism evidence="2 3">
    <name type="scientific">Trifolium medium</name>
    <dbReference type="NCBI Taxonomy" id="97028"/>
    <lineage>
        <taxon>Eukaryota</taxon>
        <taxon>Viridiplantae</taxon>
        <taxon>Streptophyta</taxon>
        <taxon>Embryophyta</taxon>
        <taxon>Tracheophyta</taxon>
        <taxon>Spermatophyta</taxon>
        <taxon>Magnoliopsida</taxon>
        <taxon>eudicotyledons</taxon>
        <taxon>Gunneridae</taxon>
        <taxon>Pentapetalae</taxon>
        <taxon>rosids</taxon>
        <taxon>fabids</taxon>
        <taxon>Fabales</taxon>
        <taxon>Fabaceae</taxon>
        <taxon>Papilionoideae</taxon>
        <taxon>50 kb inversion clade</taxon>
        <taxon>NPAAA clade</taxon>
        <taxon>Hologalegina</taxon>
        <taxon>IRL clade</taxon>
        <taxon>Trifolieae</taxon>
        <taxon>Trifolium</taxon>
    </lineage>
</organism>
<keyword evidence="2" id="KW-0695">RNA-directed DNA polymerase</keyword>
<dbReference type="InterPro" id="IPR013103">
    <property type="entry name" value="RVT_2"/>
</dbReference>
<keyword evidence="2" id="KW-0808">Transferase</keyword>